<comment type="caution">
    <text evidence="7">The sequence shown here is derived from an EMBL/GenBank/DDBJ whole genome shotgun (WGS) entry which is preliminary data.</text>
</comment>
<keyword evidence="1 4" id="KW-0349">Heme</keyword>
<keyword evidence="8" id="KW-1185">Reference proteome</keyword>
<gene>
    <name evidence="7" type="ORF">QHT84_08110</name>
</gene>
<keyword evidence="2 4" id="KW-0479">Metal-binding</keyword>
<dbReference type="RefSeq" id="WP_283239059.1">
    <property type="nucleotide sequence ID" value="NZ_JASGBP010000004.1"/>
</dbReference>
<dbReference type="SUPFAM" id="SSF46626">
    <property type="entry name" value="Cytochrome c"/>
    <property type="match status" value="2"/>
</dbReference>
<evidence type="ECO:0000256" key="2">
    <source>
        <dbReference type="ARBA" id="ARBA00022723"/>
    </source>
</evidence>
<sequence length="325" mass="35914">MKKTLTIVKYVVVCALLLIAGVLTYVKTMLPNVAEAPQIKVAMTPERIERGKYLAHNVMVCMDCHSARDWSKFAGPPKEGTLGMGGEVFDQSMGFPGKFVAPNITPFALKDWTDGEIFRAITTGVNKDGKALFPVMPHISYGKLDKTDIEAVVAYIRTLNPIENTPEQSSPDFPMNFIINTIPSEAQFTTIPADKNSAAYGQYLVTASACFDCHTKQEKGEFTGEPFAGGFEFKAPDGSVTTSANITPHSTGIGSWTEEQFVQRFKLYKELNYESPKVAPGEFQTPMPWVMYAGMSKEDLAAIYKFLRSLEPKKNEIVKFKSAKS</sequence>
<evidence type="ECO:0000313" key="7">
    <source>
        <dbReference type="EMBL" id="MDI9257378.1"/>
    </source>
</evidence>
<dbReference type="InterPro" id="IPR009056">
    <property type="entry name" value="Cyt_c-like_dom"/>
</dbReference>
<organism evidence="7 8">
    <name type="scientific">Flavobacterium sedimenticola</name>
    <dbReference type="NCBI Taxonomy" id="3043286"/>
    <lineage>
        <taxon>Bacteria</taxon>
        <taxon>Pseudomonadati</taxon>
        <taxon>Bacteroidota</taxon>
        <taxon>Flavobacteriia</taxon>
        <taxon>Flavobacteriales</taxon>
        <taxon>Flavobacteriaceae</taxon>
        <taxon>Flavobacterium</taxon>
    </lineage>
</organism>
<reference evidence="7 8" key="1">
    <citation type="submission" date="2023-05" db="EMBL/GenBank/DDBJ databases">
        <title>Flavobacterium sedimenti sp. nov., isolated from the sediment.</title>
        <authorList>
            <person name="Wu N."/>
        </authorList>
    </citation>
    <scope>NUCLEOTIDE SEQUENCE [LARGE SCALE GENOMIC DNA]</scope>
    <source>
        <strain evidence="7 8">YZ-48</strain>
    </source>
</reference>
<dbReference type="Proteomes" id="UP001230035">
    <property type="component" value="Unassembled WGS sequence"/>
</dbReference>
<name>A0ABT6XQL8_9FLAO</name>
<keyword evidence="5" id="KW-1133">Transmembrane helix</keyword>
<evidence type="ECO:0000259" key="6">
    <source>
        <dbReference type="PROSITE" id="PS51007"/>
    </source>
</evidence>
<keyword evidence="5" id="KW-0472">Membrane</keyword>
<keyword evidence="3 4" id="KW-0408">Iron</keyword>
<proteinExistence type="predicted"/>
<dbReference type="Gene3D" id="1.10.760.10">
    <property type="entry name" value="Cytochrome c-like domain"/>
    <property type="match status" value="2"/>
</dbReference>
<evidence type="ECO:0000313" key="8">
    <source>
        <dbReference type="Proteomes" id="UP001230035"/>
    </source>
</evidence>
<protein>
    <submittedName>
        <fullName evidence="7">C-type cytochrome</fullName>
    </submittedName>
</protein>
<accession>A0ABT6XQL8</accession>
<evidence type="ECO:0000256" key="3">
    <source>
        <dbReference type="ARBA" id="ARBA00023004"/>
    </source>
</evidence>
<dbReference type="Pfam" id="PF00034">
    <property type="entry name" value="Cytochrom_C"/>
    <property type="match status" value="1"/>
</dbReference>
<evidence type="ECO:0000256" key="4">
    <source>
        <dbReference type="PROSITE-ProRule" id="PRU00433"/>
    </source>
</evidence>
<feature type="transmembrane region" description="Helical" evidence="5">
    <location>
        <begin position="7"/>
        <end position="26"/>
    </location>
</feature>
<dbReference type="PROSITE" id="PS51007">
    <property type="entry name" value="CYTC"/>
    <property type="match status" value="2"/>
</dbReference>
<feature type="domain" description="Cytochrome c" evidence="6">
    <location>
        <begin position="46"/>
        <end position="160"/>
    </location>
</feature>
<dbReference type="InterPro" id="IPR036909">
    <property type="entry name" value="Cyt_c-like_dom_sf"/>
</dbReference>
<keyword evidence="5" id="KW-0812">Transmembrane</keyword>
<dbReference type="PANTHER" id="PTHR35008">
    <property type="entry name" value="BLL4482 PROTEIN-RELATED"/>
    <property type="match status" value="1"/>
</dbReference>
<feature type="domain" description="Cytochrome c" evidence="6">
    <location>
        <begin position="196"/>
        <end position="311"/>
    </location>
</feature>
<dbReference type="EMBL" id="JASGBP010000004">
    <property type="protein sequence ID" value="MDI9257378.1"/>
    <property type="molecule type" value="Genomic_DNA"/>
</dbReference>
<evidence type="ECO:0000256" key="5">
    <source>
        <dbReference type="SAM" id="Phobius"/>
    </source>
</evidence>
<dbReference type="InterPro" id="IPR051459">
    <property type="entry name" value="Cytochrome_c-type_DH"/>
</dbReference>
<evidence type="ECO:0000256" key="1">
    <source>
        <dbReference type="ARBA" id="ARBA00022617"/>
    </source>
</evidence>
<dbReference type="PANTHER" id="PTHR35008:SF4">
    <property type="entry name" value="BLL4482 PROTEIN"/>
    <property type="match status" value="1"/>
</dbReference>